<reference evidence="9 10" key="1">
    <citation type="submission" date="2019-12" db="EMBL/GenBank/DDBJ databases">
        <title>Draft genome sequences Bradyrhizobium cajani AMBPC1010, Bradyrhizobium pachyrhizi AMBPC1040 and Bradyrhizobium yuanmingense ALSPC3051, three plant growth promoting strains isolated from nodules of Cajanus cajan L. in Dominican Republic.</title>
        <authorList>
            <person name="Flores-Felix J.D."/>
            <person name="Araujo J."/>
            <person name="Diaz-Alcantara C."/>
            <person name="Gonzalez-Andres F."/>
            <person name="Velazquez E."/>
        </authorList>
    </citation>
    <scope>NUCLEOTIDE SEQUENCE [LARGE SCALE GENOMIC DNA]</scope>
    <source>
        <strain evidence="9 10">1010</strain>
    </source>
</reference>
<comment type="function">
    <text evidence="5">Zinc chaperone that directly transfers zinc cofactor to target proteins, thereby activating them. Zinc is transferred from the CXCC motif in the GTPase domain to the zinc binding site in target proteins in a process requiring GTP hydrolysis.</text>
</comment>
<evidence type="ECO:0000313" key="10">
    <source>
        <dbReference type="Proteomes" id="UP000449969"/>
    </source>
</evidence>
<comment type="similarity">
    <text evidence="4">Belongs to the SIMIBI class G3E GTPase family. ZNG1 subfamily.</text>
</comment>
<dbReference type="InterPro" id="IPR003495">
    <property type="entry name" value="CobW/HypB/UreG_nucleotide-bd"/>
</dbReference>
<dbReference type="PANTHER" id="PTHR13748">
    <property type="entry name" value="COBW-RELATED"/>
    <property type="match status" value="1"/>
</dbReference>
<dbReference type="Gene3D" id="3.40.50.300">
    <property type="entry name" value="P-loop containing nucleotide triphosphate hydrolases"/>
    <property type="match status" value="1"/>
</dbReference>
<dbReference type="GO" id="GO:0005737">
    <property type="term" value="C:cytoplasm"/>
    <property type="evidence" value="ECO:0007669"/>
    <property type="project" value="TreeGrafter"/>
</dbReference>
<keyword evidence="3" id="KW-0143">Chaperone</keyword>
<dbReference type="EMBL" id="WQNE01000044">
    <property type="protein sequence ID" value="MVT78023.1"/>
    <property type="molecule type" value="Genomic_DNA"/>
</dbReference>
<keyword evidence="10" id="KW-1185">Reference proteome</keyword>
<evidence type="ECO:0000259" key="8">
    <source>
        <dbReference type="SMART" id="SM00833"/>
    </source>
</evidence>
<evidence type="ECO:0000256" key="6">
    <source>
        <dbReference type="ARBA" id="ARBA00049117"/>
    </source>
</evidence>
<dbReference type="InterPro" id="IPR051316">
    <property type="entry name" value="Zinc-reg_GTPase_activator"/>
</dbReference>
<dbReference type="GO" id="GO:0000166">
    <property type="term" value="F:nucleotide binding"/>
    <property type="evidence" value="ECO:0007669"/>
    <property type="project" value="UniProtKB-KW"/>
</dbReference>
<dbReference type="OrthoDB" id="9808822at2"/>
<comment type="catalytic activity">
    <reaction evidence="6">
        <text>GTP + H2O = GDP + phosphate + H(+)</text>
        <dbReference type="Rhea" id="RHEA:19669"/>
        <dbReference type="ChEBI" id="CHEBI:15377"/>
        <dbReference type="ChEBI" id="CHEBI:15378"/>
        <dbReference type="ChEBI" id="CHEBI:37565"/>
        <dbReference type="ChEBI" id="CHEBI:43474"/>
        <dbReference type="ChEBI" id="CHEBI:58189"/>
    </reaction>
    <physiologicalReaction direction="left-to-right" evidence="6">
        <dbReference type="Rhea" id="RHEA:19670"/>
    </physiologicalReaction>
</comment>
<feature type="compositionally biased region" description="Basic residues" evidence="7">
    <location>
        <begin position="240"/>
        <end position="249"/>
    </location>
</feature>
<evidence type="ECO:0000256" key="2">
    <source>
        <dbReference type="ARBA" id="ARBA00022801"/>
    </source>
</evidence>
<evidence type="ECO:0000256" key="7">
    <source>
        <dbReference type="SAM" id="MobiDB-lite"/>
    </source>
</evidence>
<evidence type="ECO:0000256" key="3">
    <source>
        <dbReference type="ARBA" id="ARBA00023186"/>
    </source>
</evidence>
<dbReference type="SMART" id="SM00833">
    <property type="entry name" value="CobW_C"/>
    <property type="match status" value="1"/>
</dbReference>
<feature type="domain" description="CobW C-terminal" evidence="8">
    <location>
        <begin position="258"/>
        <end position="352"/>
    </location>
</feature>
<dbReference type="GO" id="GO:0016787">
    <property type="term" value="F:hydrolase activity"/>
    <property type="evidence" value="ECO:0007669"/>
    <property type="project" value="UniProtKB-KW"/>
</dbReference>
<dbReference type="Gene3D" id="3.30.1220.10">
    <property type="entry name" value="CobW-like, C-terminal domain"/>
    <property type="match status" value="1"/>
</dbReference>
<dbReference type="InterPro" id="IPR027417">
    <property type="entry name" value="P-loop_NTPase"/>
</dbReference>
<dbReference type="InterPro" id="IPR011629">
    <property type="entry name" value="CobW-like_C"/>
</dbReference>
<dbReference type="PANTHER" id="PTHR13748:SF62">
    <property type="entry name" value="COBW DOMAIN-CONTAINING PROTEIN"/>
    <property type="match status" value="1"/>
</dbReference>
<dbReference type="Pfam" id="PF07683">
    <property type="entry name" value="CobW_C"/>
    <property type="match status" value="1"/>
</dbReference>
<accession>A0A844TG61</accession>
<evidence type="ECO:0000256" key="1">
    <source>
        <dbReference type="ARBA" id="ARBA00022741"/>
    </source>
</evidence>
<dbReference type="AlphaFoldDB" id="A0A844TG61"/>
<comment type="caution">
    <text evidence="9">The sequence shown here is derived from an EMBL/GenBank/DDBJ whole genome shotgun (WGS) entry which is preliminary data.</text>
</comment>
<evidence type="ECO:0000313" key="9">
    <source>
        <dbReference type="EMBL" id="MVT78023.1"/>
    </source>
</evidence>
<dbReference type="Pfam" id="PF02492">
    <property type="entry name" value="cobW"/>
    <property type="match status" value="1"/>
</dbReference>
<keyword evidence="2" id="KW-0378">Hydrolase</keyword>
<sequence length="355" mass="39682">MSLFEGDKSEQRLPVSLITGFLGSGKTTLLNRLLRHDGMKDSAVIINEYGEVSLDHLLVERVDGEVAVLASGCICCTIRSDLEETLRSLLVKRDRGEIPPFRRILVETTGLADPAPIVQLLLNNPLVSHFLRLDTVVTTVDAVNAPHQLDRQYEAVKQVALADRLLITKSDLVEDISALELRLRRLNPGARTESVSHGKIDPAQLFGAGLIDPELKRIDIERWLNERAFAEPHGDAGHSHHDHHAHHDHGHHDHDASIASFMLAFDEPLDWIEVTRWLGYLRNARGQDLLRVKGILNLRDEPTPIVIHGVHHVFHPPVALGGWPDSDRRSRIVFITRGIARAEVLELWQAVRAAA</sequence>
<dbReference type="Proteomes" id="UP000449969">
    <property type="component" value="Unassembled WGS sequence"/>
</dbReference>
<organism evidence="9 10">
    <name type="scientific">Bradyrhizobium cajani</name>
    <dbReference type="NCBI Taxonomy" id="1928661"/>
    <lineage>
        <taxon>Bacteria</taxon>
        <taxon>Pseudomonadati</taxon>
        <taxon>Pseudomonadota</taxon>
        <taxon>Alphaproteobacteria</taxon>
        <taxon>Hyphomicrobiales</taxon>
        <taxon>Nitrobacteraceae</taxon>
        <taxon>Bradyrhizobium</taxon>
    </lineage>
</organism>
<proteinExistence type="inferred from homology"/>
<evidence type="ECO:0000256" key="4">
    <source>
        <dbReference type="ARBA" id="ARBA00034320"/>
    </source>
</evidence>
<dbReference type="CDD" id="cd03112">
    <property type="entry name" value="CobW-like"/>
    <property type="match status" value="1"/>
</dbReference>
<feature type="region of interest" description="Disordered" evidence="7">
    <location>
        <begin position="232"/>
        <end position="252"/>
    </location>
</feature>
<evidence type="ECO:0000256" key="5">
    <source>
        <dbReference type="ARBA" id="ARBA00045658"/>
    </source>
</evidence>
<dbReference type="SUPFAM" id="SSF90002">
    <property type="entry name" value="Hypothetical protein YjiA, C-terminal domain"/>
    <property type="match status" value="1"/>
</dbReference>
<dbReference type="InterPro" id="IPR036627">
    <property type="entry name" value="CobW-likC_sf"/>
</dbReference>
<dbReference type="SUPFAM" id="SSF52540">
    <property type="entry name" value="P-loop containing nucleoside triphosphate hydrolases"/>
    <property type="match status" value="1"/>
</dbReference>
<name>A0A844TG61_9BRAD</name>
<gene>
    <name evidence="9" type="ORF">GPL20_34090</name>
</gene>
<dbReference type="RefSeq" id="WP_157336298.1">
    <property type="nucleotide sequence ID" value="NZ_JANADL010000011.1"/>
</dbReference>
<protein>
    <submittedName>
        <fullName evidence="9">GTP-binding protein</fullName>
    </submittedName>
</protein>
<keyword evidence="1" id="KW-0547">Nucleotide-binding</keyword>